<protein>
    <submittedName>
        <fullName evidence="1">Uncharacterized protein</fullName>
    </submittedName>
</protein>
<reference evidence="2" key="1">
    <citation type="journal article" date="2013" name="Nat. Genet.">
        <title>The duck genome and transcriptome provide insight into an avian influenza virus reservoir species.</title>
        <authorList>
            <person name="Huang Y."/>
            <person name="Li Y."/>
            <person name="Burt D.W."/>
            <person name="Chen H."/>
            <person name="Zhang Y."/>
            <person name="Qian W."/>
            <person name="Kim H."/>
            <person name="Gan S."/>
            <person name="Zhao Y."/>
            <person name="Li J."/>
            <person name="Yi K."/>
            <person name="Feng H."/>
            <person name="Zhu P."/>
            <person name="Li B."/>
            <person name="Liu Q."/>
            <person name="Fairley S."/>
            <person name="Magor K.E."/>
            <person name="Du Z."/>
            <person name="Hu X."/>
            <person name="Goodman L."/>
            <person name="Tafer H."/>
            <person name="Vignal A."/>
            <person name="Lee T."/>
            <person name="Kim K.W."/>
            <person name="Sheng Z."/>
            <person name="An Y."/>
            <person name="Searle S."/>
            <person name="Herrero J."/>
            <person name="Groenen M.A."/>
            <person name="Crooijmans R.P."/>
            <person name="Faraut T."/>
            <person name="Cai Q."/>
            <person name="Webster R.G."/>
            <person name="Aldridge J.R."/>
            <person name="Warren W.C."/>
            <person name="Bartschat S."/>
            <person name="Kehr S."/>
            <person name="Marz M."/>
            <person name="Stadler P.F."/>
            <person name="Smith J."/>
            <person name="Kraus R.H."/>
            <person name="Zhao Y."/>
            <person name="Ren L."/>
            <person name="Fei J."/>
            <person name="Morisson M."/>
            <person name="Kaiser P."/>
            <person name="Griffin D.K."/>
            <person name="Rao M."/>
            <person name="Pitel F."/>
            <person name="Wang J."/>
            <person name="Li N."/>
        </authorList>
    </citation>
    <scope>NUCLEOTIDE SEQUENCE [LARGE SCALE GENOMIC DNA]</scope>
</reference>
<accession>R0LLT2</accession>
<gene>
    <name evidence="1" type="ORF">Anapl_03175</name>
</gene>
<sequence>MRHPTFRHHISTPSSRLSAQYTLRREKPGTENHERCAVGGVLYTNQRERECPGKHKETCETQLAHLLRNVIKTVLPQELGPVLREEVELRERTSMELPGLPAHAASWEDERTAPAASLACWDSGTGKVGSRATFYHSWQSDD</sequence>
<evidence type="ECO:0000313" key="1">
    <source>
        <dbReference type="EMBL" id="EOB06664.1"/>
    </source>
</evidence>
<dbReference type="Proteomes" id="UP000296049">
    <property type="component" value="Unassembled WGS sequence"/>
</dbReference>
<evidence type="ECO:0000313" key="2">
    <source>
        <dbReference type="Proteomes" id="UP000296049"/>
    </source>
</evidence>
<keyword evidence="2" id="KW-1185">Reference proteome</keyword>
<organism evidence="1 2">
    <name type="scientific">Anas platyrhynchos</name>
    <name type="common">Mallard</name>
    <name type="synonym">Anas boschas</name>
    <dbReference type="NCBI Taxonomy" id="8839"/>
    <lineage>
        <taxon>Eukaryota</taxon>
        <taxon>Metazoa</taxon>
        <taxon>Chordata</taxon>
        <taxon>Craniata</taxon>
        <taxon>Vertebrata</taxon>
        <taxon>Euteleostomi</taxon>
        <taxon>Archelosauria</taxon>
        <taxon>Archosauria</taxon>
        <taxon>Dinosauria</taxon>
        <taxon>Saurischia</taxon>
        <taxon>Theropoda</taxon>
        <taxon>Coelurosauria</taxon>
        <taxon>Aves</taxon>
        <taxon>Neognathae</taxon>
        <taxon>Galloanserae</taxon>
        <taxon>Anseriformes</taxon>
        <taxon>Anatidae</taxon>
        <taxon>Anatinae</taxon>
        <taxon>Anas</taxon>
    </lineage>
</organism>
<name>R0LLT2_ANAPL</name>
<dbReference type="EMBL" id="KB742588">
    <property type="protein sequence ID" value="EOB06664.1"/>
    <property type="molecule type" value="Genomic_DNA"/>
</dbReference>
<dbReference type="AlphaFoldDB" id="R0LLT2"/>
<proteinExistence type="predicted"/>